<feature type="binding site" evidence="8">
    <location>
        <position position="386"/>
    </location>
    <ligand>
        <name>Mg(2+)</name>
        <dbReference type="ChEBI" id="CHEBI:18420"/>
    </ligand>
</feature>
<feature type="binding site" evidence="8">
    <location>
        <position position="384"/>
    </location>
    <ligand>
        <name>Mg(2+)</name>
        <dbReference type="ChEBI" id="CHEBI:18420"/>
    </ligand>
</feature>
<accession>A0A562TCZ6</accession>
<dbReference type="OrthoDB" id="9794455at2"/>
<feature type="binding site" evidence="8">
    <location>
        <position position="292"/>
    </location>
    <ligand>
        <name>Zn(2+)</name>
        <dbReference type="ChEBI" id="CHEBI:29105"/>
        <label>2</label>
    </ligand>
</feature>
<dbReference type="InterPro" id="IPR039559">
    <property type="entry name" value="AIM6_PI-PLC-like_dom"/>
</dbReference>
<feature type="binding site" evidence="8">
    <location>
        <position position="546"/>
    </location>
    <ligand>
        <name>Zn(2+)</name>
        <dbReference type="ChEBI" id="CHEBI:29105"/>
        <label>2</label>
    </ligand>
</feature>
<evidence type="ECO:0000256" key="7">
    <source>
        <dbReference type="PIRSR" id="PIRSR601952-1"/>
    </source>
</evidence>
<dbReference type="InterPro" id="IPR018299">
    <property type="entry name" value="Alkaline_phosphatase_AS"/>
</dbReference>
<evidence type="ECO:0000256" key="1">
    <source>
        <dbReference type="ARBA" id="ARBA00005984"/>
    </source>
</evidence>
<dbReference type="InterPro" id="IPR001952">
    <property type="entry name" value="Alkaline_phosphatase"/>
</dbReference>
<dbReference type="PRINTS" id="PR00113">
    <property type="entry name" value="ALKPHPHTASE"/>
</dbReference>
<dbReference type="PANTHER" id="PTHR11596:SF5">
    <property type="entry name" value="ALKALINE PHOSPHATASE"/>
    <property type="match status" value="1"/>
</dbReference>
<dbReference type="CDD" id="cd08577">
    <property type="entry name" value="PI-PLCc_GDPD_SF_unchar3"/>
    <property type="match status" value="1"/>
</dbReference>
<evidence type="ECO:0000313" key="12">
    <source>
        <dbReference type="Proteomes" id="UP000316778"/>
    </source>
</evidence>
<dbReference type="SUPFAM" id="SSF51695">
    <property type="entry name" value="PLC-like phosphodiesterases"/>
    <property type="match status" value="1"/>
</dbReference>
<protein>
    <submittedName>
        <fullName evidence="11">Alkaline phosphatase</fullName>
    </submittedName>
</protein>
<dbReference type="RefSeq" id="WP_145710290.1">
    <property type="nucleotide sequence ID" value="NZ_BAAAFY010000001.1"/>
</dbReference>
<evidence type="ECO:0000256" key="4">
    <source>
        <dbReference type="ARBA" id="ARBA00022801"/>
    </source>
</evidence>
<feature type="active site" description="Phosphoserine intermediate" evidence="7">
    <location>
        <position position="333"/>
    </location>
</feature>
<sequence>MTKYILASLLSLAAVQAGLAQTAHYTTANAHAHNDYEHDIPFFTAYYKHFGSVEADVFARNGQLYVAHEEKGIDSARTLAKLYLQPLQAMLKKYNGDIFDNGSSLQLLIDFKTDSLVTMQTLLRQLQQFPDITRCPHIQLVISGSQPVPAQWKEYPGYILFDGKKDGVYTAAQQQRIPLFSYNFKDYTQWNGKGAIVAPEKERLQSLIDSVHHMGKKIRFWGAPDNVNTWITLSGMGVDYIGTDHPEGLAAFLDSRPMAGYRAADPHQVYAARYVNNDRLSKVKNVILLIGDGMGLTQIYAGYTANRGKLNLLQMINIGFSKTSSADSYITDSAAGATAMATGQKTNNRYIGVDATGVKHPAIPDLIQRYGMESALISAGDITDATPAAFYGHQPERSMQDAIARDLLQSPVSILVGGGLRHFEQRNDSLAARLQQKGYTISRRFADLDNMHTAKWLLLDDSAVVPVLKGRGDFLARSLQKTIQHLQDNQHGFFIMAEGAQIDAGGHANNVPYNVTEMLDFDKAIGAAMQFADTNGETLVIVTADHETGGLSLLGGDIREGYVNGHFSTNDHTAVMVPVFAYGPHSLDFRGVYENTEIFEKIMKILSERK</sequence>
<keyword evidence="10" id="KW-0732">Signal</keyword>
<evidence type="ECO:0000256" key="6">
    <source>
        <dbReference type="ARBA" id="ARBA00022842"/>
    </source>
</evidence>
<proteinExistence type="inferred from homology"/>
<comment type="cofactor">
    <cofactor evidence="8">
        <name>Zn(2+)</name>
        <dbReference type="ChEBI" id="CHEBI:29105"/>
    </cofactor>
    <text evidence="8">Binds 2 Zn(2+) ions.</text>
</comment>
<dbReference type="Pfam" id="PF13653">
    <property type="entry name" value="GDPD_2"/>
    <property type="match status" value="1"/>
</dbReference>
<dbReference type="InterPro" id="IPR017850">
    <property type="entry name" value="Alkaline_phosphatase_core_sf"/>
</dbReference>
<evidence type="ECO:0000313" key="11">
    <source>
        <dbReference type="EMBL" id="TWI91124.1"/>
    </source>
</evidence>
<evidence type="ECO:0000256" key="8">
    <source>
        <dbReference type="PIRSR" id="PIRSR601952-2"/>
    </source>
</evidence>
<evidence type="ECO:0000256" key="5">
    <source>
        <dbReference type="ARBA" id="ARBA00022833"/>
    </source>
</evidence>
<feature type="binding site" evidence="8">
    <location>
        <position position="503"/>
    </location>
    <ligand>
        <name>Zn(2+)</name>
        <dbReference type="ChEBI" id="CHEBI:29105"/>
        <label>2</label>
    </ligand>
</feature>
<keyword evidence="2" id="KW-0597">Phosphoprotein</keyword>
<dbReference type="CDD" id="cd16012">
    <property type="entry name" value="ALP"/>
    <property type="match status" value="1"/>
</dbReference>
<dbReference type="GO" id="GO:0008081">
    <property type="term" value="F:phosphoric diester hydrolase activity"/>
    <property type="evidence" value="ECO:0007669"/>
    <property type="project" value="InterPro"/>
</dbReference>
<dbReference type="SMART" id="SM00098">
    <property type="entry name" value="alkPPc"/>
    <property type="match status" value="1"/>
</dbReference>
<dbReference type="Gene3D" id="3.40.720.10">
    <property type="entry name" value="Alkaline Phosphatase, subunit A"/>
    <property type="match status" value="1"/>
</dbReference>
<dbReference type="PROSITE" id="PS00123">
    <property type="entry name" value="ALKALINE_PHOSPHATASE"/>
    <property type="match status" value="1"/>
</dbReference>
<comment type="similarity">
    <text evidence="1 9">Belongs to the alkaline phosphatase family.</text>
</comment>
<feature type="binding site" evidence="8">
    <location>
        <position position="545"/>
    </location>
    <ligand>
        <name>Zn(2+)</name>
        <dbReference type="ChEBI" id="CHEBI:29105"/>
        <label>2</label>
    </ligand>
</feature>
<dbReference type="Proteomes" id="UP000316778">
    <property type="component" value="Unassembled WGS sequence"/>
</dbReference>
<feature type="binding site" evidence="8">
    <location>
        <position position="507"/>
    </location>
    <ligand>
        <name>Zn(2+)</name>
        <dbReference type="ChEBI" id="CHEBI:29105"/>
        <label>2</label>
    </ligand>
</feature>
<feature type="binding site" evidence="8">
    <location>
        <position position="498"/>
    </location>
    <ligand>
        <name>Mg(2+)</name>
        <dbReference type="ChEBI" id="CHEBI:18420"/>
    </ligand>
</feature>
<feature type="binding site" evidence="8">
    <location>
        <position position="292"/>
    </location>
    <ligand>
        <name>Mg(2+)</name>
        <dbReference type="ChEBI" id="CHEBI:18420"/>
    </ligand>
</feature>
<name>A0A562TCZ6_CHIJA</name>
<feature type="chain" id="PRO_5021744463" evidence="10">
    <location>
        <begin position="21"/>
        <end position="610"/>
    </location>
</feature>
<dbReference type="Pfam" id="PF00245">
    <property type="entry name" value="Alk_phosphatase"/>
    <property type="match status" value="2"/>
</dbReference>
<dbReference type="Gene3D" id="3.20.20.190">
    <property type="entry name" value="Phosphatidylinositol (PI) phosphodiesterase"/>
    <property type="match status" value="1"/>
</dbReference>
<keyword evidence="5 8" id="KW-0862">Zinc</keyword>
<dbReference type="AlphaFoldDB" id="A0A562TCZ6"/>
<dbReference type="EMBL" id="VLLG01000002">
    <property type="protein sequence ID" value="TWI91124.1"/>
    <property type="molecule type" value="Genomic_DNA"/>
</dbReference>
<organism evidence="11 12">
    <name type="scientific">Chitinophaga japonensis</name>
    <name type="common">Flexibacter japonensis</name>
    <dbReference type="NCBI Taxonomy" id="104662"/>
    <lineage>
        <taxon>Bacteria</taxon>
        <taxon>Pseudomonadati</taxon>
        <taxon>Bacteroidota</taxon>
        <taxon>Chitinophagia</taxon>
        <taxon>Chitinophagales</taxon>
        <taxon>Chitinophagaceae</taxon>
        <taxon>Chitinophaga</taxon>
    </lineage>
</organism>
<keyword evidence="6 8" id="KW-0460">Magnesium</keyword>
<evidence type="ECO:0000256" key="3">
    <source>
        <dbReference type="ARBA" id="ARBA00022723"/>
    </source>
</evidence>
<dbReference type="SUPFAM" id="SSF53649">
    <property type="entry name" value="Alkaline phosphatase-like"/>
    <property type="match status" value="1"/>
</dbReference>
<feature type="signal peptide" evidence="10">
    <location>
        <begin position="1"/>
        <end position="20"/>
    </location>
</feature>
<reference evidence="11 12" key="1">
    <citation type="journal article" date="2013" name="Stand. Genomic Sci.">
        <title>Genomic Encyclopedia of Type Strains, Phase I: The one thousand microbial genomes (KMG-I) project.</title>
        <authorList>
            <person name="Kyrpides N.C."/>
            <person name="Woyke T."/>
            <person name="Eisen J.A."/>
            <person name="Garrity G."/>
            <person name="Lilburn T.G."/>
            <person name="Beck B.J."/>
            <person name="Whitman W.B."/>
            <person name="Hugenholtz P."/>
            <person name="Klenk H.P."/>
        </authorList>
    </citation>
    <scope>NUCLEOTIDE SEQUENCE [LARGE SCALE GENOMIC DNA]</scope>
    <source>
        <strain evidence="11 12">DSM 13484</strain>
    </source>
</reference>
<dbReference type="GO" id="GO:0046872">
    <property type="term" value="F:metal ion binding"/>
    <property type="evidence" value="ECO:0007669"/>
    <property type="project" value="UniProtKB-KW"/>
</dbReference>
<dbReference type="GO" id="GO:0004035">
    <property type="term" value="F:alkaline phosphatase activity"/>
    <property type="evidence" value="ECO:0007669"/>
    <property type="project" value="TreeGrafter"/>
</dbReference>
<comment type="caution">
    <text evidence="11">The sequence shown here is derived from an EMBL/GenBank/DDBJ whole genome shotgun (WGS) entry which is preliminary data.</text>
</comment>
<keyword evidence="3 8" id="KW-0479">Metal-binding</keyword>
<dbReference type="InterPro" id="IPR017946">
    <property type="entry name" value="PLC-like_Pdiesterase_TIM-brl"/>
</dbReference>
<comment type="cofactor">
    <cofactor evidence="8">
        <name>Mg(2+)</name>
        <dbReference type="ChEBI" id="CHEBI:18420"/>
    </cofactor>
    <text evidence="8">Binds 1 Mg(2+) ion.</text>
</comment>
<gene>
    <name evidence="11" type="ORF">LX66_0486</name>
</gene>
<evidence type="ECO:0000256" key="2">
    <source>
        <dbReference type="ARBA" id="ARBA00022553"/>
    </source>
</evidence>
<evidence type="ECO:0000256" key="10">
    <source>
        <dbReference type="SAM" id="SignalP"/>
    </source>
</evidence>
<evidence type="ECO:0000256" key="9">
    <source>
        <dbReference type="RuleBase" id="RU003946"/>
    </source>
</evidence>
<dbReference type="PANTHER" id="PTHR11596">
    <property type="entry name" value="ALKALINE PHOSPHATASE"/>
    <property type="match status" value="1"/>
</dbReference>
<keyword evidence="4" id="KW-0378">Hydrolase</keyword>
<keyword evidence="12" id="KW-1185">Reference proteome</keyword>
<dbReference type="GO" id="GO:0006629">
    <property type="term" value="P:lipid metabolic process"/>
    <property type="evidence" value="ECO:0007669"/>
    <property type="project" value="InterPro"/>
</dbReference>